<feature type="region of interest" description="Disordered" evidence="1">
    <location>
        <begin position="1"/>
        <end position="135"/>
    </location>
</feature>
<dbReference type="Proteomes" id="UP001500460">
    <property type="component" value="Unassembled WGS sequence"/>
</dbReference>
<feature type="region of interest" description="Disordered" evidence="1">
    <location>
        <begin position="189"/>
        <end position="217"/>
    </location>
</feature>
<comment type="caution">
    <text evidence="3">The sequence shown here is derived from an EMBL/GenBank/DDBJ whole genome shotgun (WGS) entry which is preliminary data.</text>
</comment>
<gene>
    <name evidence="3" type="ORF">GCM10010421_36240</name>
</gene>
<organism evidence="3 4">
    <name type="scientific">Streptomyces glaucus</name>
    <dbReference type="NCBI Taxonomy" id="284029"/>
    <lineage>
        <taxon>Bacteria</taxon>
        <taxon>Bacillati</taxon>
        <taxon>Actinomycetota</taxon>
        <taxon>Actinomycetes</taxon>
        <taxon>Kitasatosporales</taxon>
        <taxon>Streptomycetaceae</taxon>
        <taxon>Streptomyces</taxon>
    </lineage>
</organism>
<reference evidence="3 4" key="1">
    <citation type="journal article" date="2019" name="Int. J. Syst. Evol. Microbiol.">
        <title>The Global Catalogue of Microorganisms (GCM) 10K type strain sequencing project: providing services to taxonomists for standard genome sequencing and annotation.</title>
        <authorList>
            <consortium name="The Broad Institute Genomics Platform"/>
            <consortium name="The Broad Institute Genome Sequencing Center for Infectious Disease"/>
            <person name="Wu L."/>
            <person name="Ma J."/>
        </authorList>
    </citation>
    <scope>NUCLEOTIDE SEQUENCE [LARGE SCALE GENOMIC DNA]</scope>
    <source>
        <strain evidence="3 4">JCM 6922</strain>
    </source>
</reference>
<evidence type="ECO:0000259" key="2">
    <source>
        <dbReference type="Pfam" id="PF18970"/>
    </source>
</evidence>
<dbReference type="Pfam" id="PF18970">
    <property type="entry name" value="DUF5709"/>
    <property type="match status" value="1"/>
</dbReference>
<proteinExistence type="predicted"/>
<accession>A0ABN3JWB4</accession>
<dbReference type="EMBL" id="BAAATK010000021">
    <property type="protein sequence ID" value="GAA2442082.1"/>
    <property type="molecule type" value="Genomic_DNA"/>
</dbReference>
<name>A0ABN3JWB4_9ACTN</name>
<evidence type="ECO:0000313" key="4">
    <source>
        <dbReference type="Proteomes" id="UP001500460"/>
    </source>
</evidence>
<feature type="domain" description="DUF5709" evidence="2">
    <location>
        <begin position="216"/>
        <end position="264"/>
    </location>
</feature>
<dbReference type="InterPro" id="IPR043763">
    <property type="entry name" value="DUF5709"/>
</dbReference>
<sequence length="269" mass="27542">MAVLARVTGRAEAPGPGDRGRTEADGAGPKRHGPGPDRSGPGTVRRAPGTSLPRPGPVPLRGAEPGWKAGDRHRFGGAREPLGPATGDASAPRGGGRPRSAVEKAPVPPLEVPVNSAEGWGDDVYQPDGSEQVDDAGLLDTQDTLAYEGVDDPLDPGWSPPERPWAVEHIGVTAAERLRGETLEQRLAEEVPDPVAPGGDGLGDCEGTDGELLDNEVGAVRSGRLVAPDEGTHEDDEPALIATDVGIDGAAASAEEAAVHIVDEDALPG</sequence>
<protein>
    <recommendedName>
        <fullName evidence="2">DUF5709 domain-containing protein</fullName>
    </recommendedName>
</protein>
<evidence type="ECO:0000256" key="1">
    <source>
        <dbReference type="SAM" id="MobiDB-lite"/>
    </source>
</evidence>
<evidence type="ECO:0000313" key="3">
    <source>
        <dbReference type="EMBL" id="GAA2442082.1"/>
    </source>
</evidence>
<keyword evidence="4" id="KW-1185">Reference proteome</keyword>